<dbReference type="Pfam" id="PF01925">
    <property type="entry name" value="TauE"/>
    <property type="match status" value="1"/>
</dbReference>
<keyword evidence="7" id="KW-1185">Reference proteome</keyword>
<feature type="transmembrane region" description="Helical" evidence="5">
    <location>
        <begin position="51"/>
        <end position="69"/>
    </location>
</feature>
<feature type="transmembrane region" description="Helical" evidence="5">
    <location>
        <begin position="139"/>
        <end position="157"/>
    </location>
</feature>
<evidence type="ECO:0000256" key="4">
    <source>
        <dbReference type="ARBA" id="ARBA00023136"/>
    </source>
</evidence>
<feature type="transmembrane region" description="Helical" evidence="5">
    <location>
        <begin position="81"/>
        <end position="103"/>
    </location>
</feature>
<dbReference type="RefSeq" id="WP_179355375.1">
    <property type="nucleotide sequence ID" value="NZ_CP058627.1"/>
</dbReference>
<feature type="transmembrane region" description="Helical" evidence="5">
    <location>
        <begin position="177"/>
        <end position="198"/>
    </location>
</feature>
<keyword evidence="4 5" id="KW-0472">Membrane</keyword>
<feature type="transmembrane region" description="Helical" evidence="5">
    <location>
        <begin position="210"/>
        <end position="230"/>
    </location>
</feature>
<evidence type="ECO:0000256" key="5">
    <source>
        <dbReference type="RuleBase" id="RU363041"/>
    </source>
</evidence>
<dbReference type="PANTHER" id="PTHR43483">
    <property type="entry name" value="MEMBRANE TRANSPORTER PROTEIN HI_0806-RELATED"/>
    <property type="match status" value="1"/>
</dbReference>
<keyword evidence="2 5" id="KW-0812">Transmembrane</keyword>
<accession>A0A7H9BKH3</accession>
<dbReference type="InterPro" id="IPR002781">
    <property type="entry name" value="TM_pro_TauE-like"/>
</dbReference>
<proteinExistence type="inferred from homology"/>
<comment type="subcellular location">
    <subcellularLocation>
        <location evidence="5">Cell membrane</location>
        <topology evidence="5">Multi-pass membrane protein</topology>
    </subcellularLocation>
    <subcellularLocation>
        <location evidence="1">Membrane</location>
        <topology evidence="1">Multi-pass membrane protein</topology>
    </subcellularLocation>
</comment>
<evidence type="ECO:0000256" key="1">
    <source>
        <dbReference type="ARBA" id="ARBA00004141"/>
    </source>
</evidence>
<evidence type="ECO:0000313" key="7">
    <source>
        <dbReference type="Proteomes" id="UP000509597"/>
    </source>
</evidence>
<feature type="transmembrane region" description="Helical" evidence="5">
    <location>
        <begin position="109"/>
        <end position="127"/>
    </location>
</feature>
<reference evidence="6 7" key="1">
    <citation type="submission" date="2020-07" db="EMBL/GenBank/DDBJ databases">
        <title>Complete genome sequence of Chitinibacter sp. 2T18.</title>
        <authorList>
            <person name="Bae J.-W."/>
            <person name="Choi J.-W."/>
        </authorList>
    </citation>
    <scope>NUCLEOTIDE SEQUENCE [LARGE SCALE GENOMIC DNA]</scope>
    <source>
        <strain evidence="6 7">2T18</strain>
    </source>
</reference>
<dbReference type="GO" id="GO:0005886">
    <property type="term" value="C:plasma membrane"/>
    <property type="evidence" value="ECO:0007669"/>
    <property type="project" value="UniProtKB-SubCell"/>
</dbReference>
<sequence length="265" mass="27122">MMTMIAACLAVGLIAGFLAGLLGVGGGLVIVPALLAVFHLAGILPEHQQHLALGTSLATIMFTGIASVRAHHAKGAVRWDIVRQITPGIIAGTFIGAQIAGLISTRGLQWIFVVFAYVVAAQMLLDLKPKPSRQLPARSGMLSVGGVIGVLSSWVGIGGGSLSVPFLSACNVPVKTAIGTSSAIGVPIALAGAAGYIASGWGIASLPNYSLGYVYIPALLGIVLASFPMAKVGAAVAHRLPVPTLKKCFAALLIILASKMLWSLW</sequence>
<keyword evidence="3 5" id="KW-1133">Transmembrane helix</keyword>
<evidence type="ECO:0000313" key="6">
    <source>
        <dbReference type="EMBL" id="QLG88872.1"/>
    </source>
</evidence>
<keyword evidence="5" id="KW-1003">Cell membrane</keyword>
<protein>
    <recommendedName>
        <fullName evidence="5">Probable membrane transporter protein</fullName>
    </recommendedName>
</protein>
<gene>
    <name evidence="6" type="ORF">HQ393_11860</name>
</gene>
<dbReference type="KEGG" id="chiz:HQ393_11860"/>
<dbReference type="PANTHER" id="PTHR43483:SF3">
    <property type="entry name" value="MEMBRANE TRANSPORTER PROTEIN HI_0806-RELATED"/>
    <property type="match status" value="1"/>
</dbReference>
<dbReference type="AlphaFoldDB" id="A0A7H9BKH3"/>
<evidence type="ECO:0000256" key="3">
    <source>
        <dbReference type="ARBA" id="ARBA00022989"/>
    </source>
</evidence>
<organism evidence="6 7">
    <name type="scientific">Chitinibacter bivalviorum</name>
    <dbReference type="NCBI Taxonomy" id="2739434"/>
    <lineage>
        <taxon>Bacteria</taxon>
        <taxon>Pseudomonadati</taxon>
        <taxon>Pseudomonadota</taxon>
        <taxon>Betaproteobacteria</taxon>
        <taxon>Neisseriales</taxon>
        <taxon>Chitinibacteraceae</taxon>
        <taxon>Chitinibacter</taxon>
    </lineage>
</organism>
<dbReference type="EMBL" id="CP058627">
    <property type="protein sequence ID" value="QLG88872.1"/>
    <property type="molecule type" value="Genomic_DNA"/>
</dbReference>
<dbReference type="Proteomes" id="UP000509597">
    <property type="component" value="Chromosome"/>
</dbReference>
<evidence type="ECO:0000256" key="2">
    <source>
        <dbReference type="ARBA" id="ARBA00022692"/>
    </source>
</evidence>
<comment type="similarity">
    <text evidence="5">Belongs to the 4-toluene sulfonate uptake permease (TSUP) (TC 2.A.102) family.</text>
</comment>
<name>A0A7H9BKH3_9NEIS</name>